<dbReference type="PaxDb" id="8022-A0A060Z125"/>
<organism evidence="1 2">
    <name type="scientific">Oncorhynchus mykiss</name>
    <name type="common">Rainbow trout</name>
    <name type="synonym">Salmo gairdneri</name>
    <dbReference type="NCBI Taxonomy" id="8022"/>
    <lineage>
        <taxon>Eukaryota</taxon>
        <taxon>Metazoa</taxon>
        <taxon>Chordata</taxon>
        <taxon>Craniata</taxon>
        <taxon>Vertebrata</taxon>
        <taxon>Euteleostomi</taxon>
        <taxon>Actinopterygii</taxon>
        <taxon>Neopterygii</taxon>
        <taxon>Teleostei</taxon>
        <taxon>Protacanthopterygii</taxon>
        <taxon>Salmoniformes</taxon>
        <taxon>Salmonidae</taxon>
        <taxon>Salmoninae</taxon>
        <taxon>Oncorhynchus</taxon>
    </lineage>
</organism>
<gene>
    <name evidence="1" type="ORF">GSONMT00032914001</name>
</gene>
<reference evidence="1" key="2">
    <citation type="submission" date="2014-03" db="EMBL/GenBank/DDBJ databases">
        <authorList>
            <person name="Genoscope - CEA"/>
        </authorList>
    </citation>
    <scope>NUCLEOTIDE SEQUENCE</scope>
</reference>
<evidence type="ECO:0000313" key="1">
    <source>
        <dbReference type="EMBL" id="CDQ95000.1"/>
    </source>
</evidence>
<reference evidence="1" key="1">
    <citation type="journal article" date="2014" name="Nat. Commun.">
        <title>The rainbow trout genome provides novel insights into evolution after whole-genome duplication in vertebrates.</title>
        <authorList>
            <person name="Berthelot C."/>
            <person name="Brunet F."/>
            <person name="Chalopin D."/>
            <person name="Juanchich A."/>
            <person name="Bernard M."/>
            <person name="Noel B."/>
            <person name="Bento P."/>
            <person name="Da Silva C."/>
            <person name="Labadie K."/>
            <person name="Alberti A."/>
            <person name="Aury J.M."/>
            <person name="Louis A."/>
            <person name="Dehais P."/>
            <person name="Bardou P."/>
            <person name="Montfort J."/>
            <person name="Klopp C."/>
            <person name="Cabau C."/>
            <person name="Gaspin C."/>
            <person name="Thorgaard G.H."/>
            <person name="Boussaha M."/>
            <person name="Quillet E."/>
            <person name="Guyomard R."/>
            <person name="Galiana D."/>
            <person name="Bobe J."/>
            <person name="Volff J.N."/>
            <person name="Genet C."/>
            <person name="Wincker P."/>
            <person name="Jaillon O."/>
            <person name="Roest Crollius H."/>
            <person name="Guiguen Y."/>
        </authorList>
    </citation>
    <scope>NUCLEOTIDE SEQUENCE [LARGE SCALE GENOMIC DNA]</scope>
</reference>
<name>A0A060Z125_ONCMY</name>
<dbReference type="AlphaFoldDB" id="A0A060Z125"/>
<proteinExistence type="predicted"/>
<dbReference type="STRING" id="8022.A0A060Z125"/>
<accession>A0A060Z125</accession>
<evidence type="ECO:0000313" key="2">
    <source>
        <dbReference type="Proteomes" id="UP000193380"/>
    </source>
</evidence>
<protein>
    <submittedName>
        <fullName evidence="1">Uncharacterized protein</fullName>
    </submittedName>
</protein>
<dbReference type="EMBL" id="FR919364">
    <property type="protein sequence ID" value="CDQ95000.1"/>
    <property type="molecule type" value="Genomic_DNA"/>
</dbReference>
<sequence>MKNAVYLHKATARRIKSCRIQRRASKHHWCDTHVFSSAVKHSQSFVVARGDGGSMEDLRETARRLTSDSCFRKSVYKIITRHDQEASAKKDD</sequence>
<dbReference type="Proteomes" id="UP000193380">
    <property type="component" value="Unassembled WGS sequence"/>
</dbReference>